<keyword evidence="4" id="KW-0614">Plasmid</keyword>
<dbReference type="Pfam" id="PF02195">
    <property type="entry name" value="ParB_N"/>
    <property type="match status" value="1"/>
</dbReference>
<dbReference type="PANTHER" id="PTHR33375">
    <property type="entry name" value="CHROMOSOME-PARTITIONING PROTEIN PARB-RELATED"/>
    <property type="match status" value="1"/>
</dbReference>
<dbReference type="InterPro" id="IPR037972">
    <property type="entry name" value="RepB_N"/>
</dbReference>
<sequence>MSRKDTLRTLLMTKERRLPDGNSASSPEPSVTSIDDSPKQLVRSGAVGAMGRSLGKLAHAAEEARALIAAGDTVVEIDPALIESSFITDRLGMPSDEHAALVASIREHGQQVPILVRPHSEKAGRYQVAYGHRRVRAAAEIGKPVRAVVRELSDSELVVAQGQENSARLELSYIERAMFAVTIEDRGFEREVIMAALSVEKTQLSRLISIGRAIPSEVVRLIGPAPRTGRPRWALLAEKLALQDIRPLLIKLADDQAFMAADSDARFVSLLAALDAKPRVIAEKKIWSDQEGRRIATYHRSPGRTTFVVDEKAAPDFGEFLLNELPNIYREYQERHGAE</sequence>
<dbReference type="NCBIfam" id="TIGR00180">
    <property type="entry name" value="parB_part"/>
    <property type="match status" value="1"/>
</dbReference>
<gene>
    <name evidence="4" type="primary">repB1</name>
    <name evidence="4" type="ORF">SS37A_39760</name>
</gene>
<dbReference type="InterPro" id="IPR017819">
    <property type="entry name" value="Plasmid_partition_RepB"/>
</dbReference>
<name>A0ABM8EEL3_9HYPH</name>
<dbReference type="Proteomes" id="UP001317629">
    <property type="component" value="Plasmid pSS37A-Re-2"/>
</dbReference>
<dbReference type="Gene3D" id="3.90.1530.30">
    <property type="match status" value="1"/>
</dbReference>
<accession>A0ABM8EEL3</accession>
<feature type="compositionally biased region" description="Polar residues" evidence="2">
    <location>
        <begin position="22"/>
        <end position="35"/>
    </location>
</feature>
<geneLocation type="plasmid" evidence="4 5">
    <name>pSS37A-Re-2</name>
</geneLocation>
<evidence type="ECO:0000256" key="1">
    <source>
        <dbReference type="ARBA" id="ARBA00006295"/>
    </source>
</evidence>
<organism evidence="4 5">
    <name type="scientific">Methylocystis iwaonis</name>
    <dbReference type="NCBI Taxonomy" id="2885079"/>
    <lineage>
        <taxon>Bacteria</taxon>
        <taxon>Pseudomonadati</taxon>
        <taxon>Pseudomonadota</taxon>
        <taxon>Alphaproteobacteria</taxon>
        <taxon>Hyphomicrobiales</taxon>
        <taxon>Methylocystaceae</taxon>
        <taxon>Methylocystis</taxon>
    </lineage>
</organism>
<dbReference type="SUPFAM" id="SSF110849">
    <property type="entry name" value="ParB/Sulfiredoxin"/>
    <property type="match status" value="1"/>
</dbReference>
<protein>
    <submittedName>
        <fullName evidence="4">Plasmid partitioning protein RepB</fullName>
    </submittedName>
</protein>
<evidence type="ECO:0000259" key="3">
    <source>
        <dbReference type="SMART" id="SM00470"/>
    </source>
</evidence>
<dbReference type="EMBL" id="AP027144">
    <property type="protein sequence ID" value="BDV36446.1"/>
    <property type="molecule type" value="Genomic_DNA"/>
</dbReference>
<feature type="domain" description="ParB-like N-terminal" evidence="3">
    <location>
        <begin position="75"/>
        <end position="166"/>
    </location>
</feature>
<dbReference type="Pfam" id="PF07506">
    <property type="entry name" value="RepB"/>
    <property type="match status" value="1"/>
</dbReference>
<dbReference type="InterPro" id="IPR036086">
    <property type="entry name" value="ParB/Sulfiredoxin_sf"/>
</dbReference>
<dbReference type="InterPro" id="IPR050336">
    <property type="entry name" value="Chromosome_partition/occlusion"/>
</dbReference>
<dbReference type="NCBIfam" id="TIGR03454">
    <property type="entry name" value="partition_RepB"/>
    <property type="match status" value="1"/>
</dbReference>
<feature type="compositionally biased region" description="Basic and acidic residues" evidence="2">
    <location>
        <begin position="1"/>
        <end position="19"/>
    </location>
</feature>
<feature type="region of interest" description="Disordered" evidence="2">
    <location>
        <begin position="1"/>
        <end position="39"/>
    </location>
</feature>
<dbReference type="SMART" id="SM00470">
    <property type="entry name" value="ParB"/>
    <property type="match status" value="1"/>
</dbReference>
<keyword evidence="5" id="KW-1185">Reference proteome</keyword>
<dbReference type="RefSeq" id="WP_281932559.1">
    <property type="nucleotide sequence ID" value="NZ_AP027144.1"/>
</dbReference>
<dbReference type="InterPro" id="IPR003115">
    <property type="entry name" value="ParB_N"/>
</dbReference>
<evidence type="ECO:0000256" key="2">
    <source>
        <dbReference type="SAM" id="MobiDB-lite"/>
    </source>
</evidence>
<dbReference type="InterPro" id="IPR011111">
    <property type="entry name" value="Plasmid_RepB"/>
</dbReference>
<dbReference type="CDD" id="cd16405">
    <property type="entry name" value="RepB_like_N"/>
    <property type="match status" value="1"/>
</dbReference>
<reference evidence="4 5" key="1">
    <citation type="journal article" date="2023" name="Int. J. Syst. Evol. Microbiol.">
        <title>Methylocystis iwaonis sp. nov., a type II methane-oxidizing bacterium from surface soil of a rice paddy field in Japan, and emended description of the genus Methylocystis (ex Whittenbury et al. 1970) Bowman et al. 1993.</title>
        <authorList>
            <person name="Kaise H."/>
            <person name="Sawadogo J.B."/>
            <person name="Alam M.S."/>
            <person name="Ueno C."/>
            <person name="Dianou D."/>
            <person name="Shinjo R."/>
            <person name="Asakawa S."/>
        </authorList>
    </citation>
    <scope>NUCLEOTIDE SEQUENCE [LARGE SCALE GENOMIC DNA]</scope>
    <source>
        <strain evidence="4 5">SS37A-Re</strain>
    </source>
</reference>
<dbReference type="PANTHER" id="PTHR33375:SF1">
    <property type="entry name" value="CHROMOSOME-PARTITIONING PROTEIN PARB-RELATED"/>
    <property type="match status" value="1"/>
</dbReference>
<dbReference type="InterPro" id="IPR004437">
    <property type="entry name" value="ParB/RepB/Spo0J"/>
</dbReference>
<proteinExistence type="inferred from homology"/>
<evidence type="ECO:0000313" key="4">
    <source>
        <dbReference type="EMBL" id="BDV36446.1"/>
    </source>
</evidence>
<comment type="similarity">
    <text evidence="1">Belongs to the ParB family.</text>
</comment>
<evidence type="ECO:0000313" key="5">
    <source>
        <dbReference type="Proteomes" id="UP001317629"/>
    </source>
</evidence>